<feature type="region of interest" description="Disordered" evidence="1">
    <location>
        <begin position="137"/>
        <end position="211"/>
    </location>
</feature>
<proteinExistence type="predicted"/>
<name>A0A411YKB3_9ACTN</name>
<evidence type="ECO:0000256" key="1">
    <source>
        <dbReference type="SAM" id="MobiDB-lite"/>
    </source>
</evidence>
<evidence type="ECO:0000313" key="3">
    <source>
        <dbReference type="Proteomes" id="UP000291469"/>
    </source>
</evidence>
<reference evidence="2 3" key="1">
    <citation type="submission" date="2019-01" db="EMBL/GenBank/DDBJ databases">
        <title>Egibacter rhizosphaerae EGI 80759T.</title>
        <authorList>
            <person name="Chen D.-D."/>
            <person name="Tian Y."/>
            <person name="Jiao J.-Y."/>
            <person name="Zhang X.-T."/>
            <person name="Zhang Y.-G."/>
            <person name="Zhang Y."/>
            <person name="Xiao M."/>
            <person name="Shu W.-S."/>
            <person name="Li W.-J."/>
        </authorList>
    </citation>
    <scope>NUCLEOTIDE SEQUENCE [LARGE SCALE GENOMIC DNA]</scope>
    <source>
        <strain evidence="2 3">EGI 80759</strain>
    </source>
</reference>
<accession>A0A411YKB3</accession>
<protein>
    <submittedName>
        <fullName evidence="2">Uncharacterized protein</fullName>
    </submittedName>
</protein>
<dbReference type="EMBL" id="CP036402">
    <property type="protein sequence ID" value="QBI21623.1"/>
    <property type="molecule type" value="Genomic_DNA"/>
</dbReference>
<organism evidence="2 3">
    <name type="scientific">Egibacter rhizosphaerae</name>
    <dbReference type="NCBI Taxonomy" id="1670831"/>
    <lineage>
        <taxon>Bacteria</taxon>
        <taxon>Bacillati</taxon>
        <taxon>Actinomycetota</taxon>
        <taxon>Nitriliruptoria</taxon>
        <taxon>Egibacterales</taxon>
        <taxon>Egibacteraceae</taxon>
        <taxon>Egibacter</taxon>
    </lineage>
</organism>
<dbReference type="AlphaFoldDB" id="A0A411YKB3"/>
<keyword evidence="3" id="KW-1185">Reference proteome</keyword>
<feature type="compositionally biased region" description="Low complexity" evidence="1">
    <location>
        <begin position="157"/>
        <end position="178"/>
    </location>
</feature>
<sequence length="211" mass="22287">MTTRDGAEARRVALDALEVVYAGHGGARELAGPLVVGFACCSSCVAAGRGGCGRGCVAAGRGGCGRGCVADGRGGCGRGCVSWRGRGRRTGHAAKHASRVRRTVVAGCTLASEWRSRIGARCCAGVERTIRRNRRCAIAARSRPEQPRPRNNHAPGTTTPPEQTPLEQMTPPEQTTPPRWDPRGRLGLGPRGCRSRAPADCRGARARRRVT</sequence>
<dbReference type="KEGG" id="erz:ER308_20005"/>
<gene>
    <name evidence="2" type="ORF">ER308_20005</name>
</gene>
<evidence type="ECO:0000313" key="2">
    <source>
        <dbReference type="EMBL" id="QBI21623.1"/>
    </source>
</evidence>
<dbReference type="Proteomes" id="UP000291469">
    <property type="component" value="Chromosome"/>
</dbReference>